<dbReference type="AlphaFoldDB" id="A0A543FD10"/>
<dbReference type="InterPro" id="IPR013736">
    <property type="entry name" value="Xaa-Pro_dipept_C"/>
</dbReference>
<evidence type="ECO:0000256" key="1">
    <source>
        <dbReference type="ARBA" id="ARBA00022801"/>
    </source>
</evidence>
<proteinExistence type="predicted"/>
<dbReference type="OrthoDB" id="5240615at2"/>
<keyword evidence="1" id="KW-0378">Hydrolase</keyword>
<dbReference type="SMART" id="SM00939">
    <property type="entry name" value="PepX_C"/>
    <property type="match status" value="1"/>
</dbReference>
<feature type="transmembrane region" description="Helical" evidence="2">
    <location>
        <begin position="20"/>
        <end position="39"/>
    </location>
</feature>
<evidence type="ECO:0000259" key="3">
    <source>
        <dbReference type="SMART" id="SM00939"/>
    </source>
</evidence>
<dbReference type="SUPFAM" id="SSF49785">
    <property type="entry name" value="Galactose-binding domain-like"/>
    <property type="match status" value="1"/>
</dbReference>
<keyword evidence="2" id="KW-0472">Membrane</keyword>
<dbReference type="GO" id="GO:0008239">
    <property type="term" value="F:dipeptidyl-peptidase activity"/>
    <property type="evidence" value="ECO:0007669"/>
    <property type="project" value="InterPro"/>
</dbReference>
<dbReference type="Gene3D" id="3.40.50.1820">
    <property type="entry name" value="alpha/beta hydrolase"/>
    <property type="match status" value="1"/>
</dbReference>
<accession>A0A543FD10</accession>
<protein>
    <recommendedName>
        <fullName evidence="3">Xaa-Pro dipeptidyl-peptidase C-terminal domain-containing protein</fullName>
    </recommendedName>
</protein>
<dbReference type="NCBIfam" id="TIGR00976">
    <property type="entry name" value="CocE_NonD"/>
    <property type="match status" value="1"/>
</dbReference>
<dbReference type="PANTHER" id="PTHR43056:SF10">
    <property type="entry name" value="COCE_NOND FAMILY, PUTATIVE (AFU_ORTHOLOGUE AFUA_7G00600)-RELATED"/>
    <property type="match status" value="1"/>
</dbReference>
<evidence type="ECO:0000313" key="4">
    <source>
        <dbReference type="EMBL" id="TQM31779.1"/>
    </source>
</evidence>
<evidence type="ECO:0000313" key="5">
    <source>
        <dbReference type="Proteomes" id="UP000316331"/>
    </source>
</evidence>
<dbReference type="InterPro" id="IPR050585">
    <property type="entry name" value="Xaa-Pro_dipeptidyl-ppase/CocE"/>
</dbReference>
<evidence type="ECO:0000256" key="2">
    <source>
        <dbReference type="SAM" id="Phobius"/>
    </source>
</evidence>
<name>A0A543FD10_9NOCA</name>
<dbReference type="Gene3D" id="2.60.120.260">
    <property type="entry name" value="Galactose-binding domain-like"/>
    <property type="match status" value="1"/>
</dbReference>
<comment type="caution">
    <text evidence="4">The sequence shown here is derived from an EMBL/GenBank/DDBJ whole genome shotgun (WGS) entry which is preliminary data.</text>
</comment>
<organism evidence="4 5">
    <name type="scientific">Nocardia bhagyanarayanae</name>
    <dbReference type="NCBI Taxonomy" id="1215925"/>
    <lineage>
        <taxon>Bacteria</taxon>
        <taxon>Bacillati</taxon>
        <taxon>Actinomycetota</taxon>
        <taxon>Actinomycetes</taxon>
        <taxon>Mycobacteriales</taxon>
        <taxon>Nocardiaceae</taxon>
        <taxon>Nocardia</taxon>
    </lineage>
</organism>
<dbReference type="Proteomes" id="UP000316331">
    <property type="component" value="Unassembled WGS sequence"/>
</dbReference>
<dbReference type="SUPFAM" id="SSF53474">
    <property type="entry name" value="alpha/beta-Hydrolases"/>
    <property type="match status" value="1"/>
</dbReference>
<dbReference type="Pfam" id="PF08530">
    <property type="entry name" value="PepX_C"/>
    <property type="match status" value="1"/>
</dbReference>
<feature type="domain" description="Xaa-Pro dipeptidyl-peptidase C-terminal" evidence="3">
    <location>
        <begin position="415"/>
        <end position="683"/>
    </location>
</feature>
<keyword evidence="2" id="KW-0812">Transmembrane</keyword>
<dbReference type="PANTHER" id="PTHR43056">
    <property type="entry name" value="PEPTIDASE S9 PROLYL OLIGOPEPTIDASE"/>
    <property type="match status" value="1"/>
</dbReference>
<dbReference type="InterPro" id="IPR008979">
    <property type="entry name" value="Galactose-bd-like_sf"/>
</dbReference>
<dbReference type="InterPro" id="IPR005674">
    <property type="entry name" value="CocE/Ser_esterase"/>
</dbReference>
<dbReference type="InterPro" id="IPR000383">
    <property type="entry name" value="Xaa-Pro-like_dom"/>
</dbReference>
<keyword evidence="5" id="KW-1185">Reference proteome</keyword>
<dbReference type="InterPro" id="IPR029058">
    <property type="entry name" value="AB_hydrolase_fold"/>
</dbReference>
<dbReference type="Pfam" id="PF02129">
    <property type="entry name" value="Peptidase_S15"/>
    <property type="match status" value="1"/>
</dbReference>
<sequence length="694" mass="74273">MERAGVARTLQPRGLSGSVIRSVVGAVAVVLAVVAIGAFHPAPEQPDLAALADRWTELHDGPQPYSDVNIQWDVPIEMSDGIVLKANVYRPAQTGGPVETKPLPTIVNLTPYTKLMTNLIDSALAVPGLQQLTMDFAGRLNLSGTPISGFEDLVHALDGGTVQTVLGIDRKLIRSGYNLVVVDVRGTGYSQGSWDTLGTREQLDTREVIQWAAAQPWSNGDIAMSGGSYAGINQLRAAEDAPEPLKAIFPVEPGSDLMRDVVAPGGGIGTMFLPMWLSNVNQLKLIPDVASMLNGTFDWAWFRERVSDPNTNFDLLAQALTTPSLDDVPPALAAALDAESPFRQGILGRPERVNVPAFVYGGWHDIFANSATKLYNAMPLPDDKKKLVVGDTYHANPGAGTGVPGAPPRLDVLQRAWFDRWLKDVDNGIDDFGPIVVWEQGGDWVTLERFPKPGVVHRRVYLSAAPSGTADDVAYDGSLSRTRPADAETLTIAPGLTTICSRDTAQGSAGLSAVLDMCAKDSRIAERNALTFTSPPVAEPTVISGPINVHLNTVHDAVDGYWNVTINDVAPDGTSLVLTAGQLTTSMRAVDEAKSERSPSGDYSAPHNPITLDSVLPVTPGEPIALDIAVIPTQAVLKPGHRLRVDVFAGNPPKAVAFRPMLNNTELKAQFLAIDPDEPSYVNLPTDRPLRTNP</sequence>
<gene>
    <name evidence="4" type="ORF">FB390_3448</name>
</gene>
<dbReference type="EMBL" id="VFPG01000001">
    <property type="protein sequence ID" value="TQM31779.1"/>
    <property type="molecule type" value="Genomic_DNA"/>
</dbReference>
<keyword evidence="2" id="KW-1133">Transmembrane helix</keyword>
<reference evidence="4 5" key="1">
    <citation type="submission" date="2019-06" db="EMBL/GenBank/DDBJ databases">
        <title>Sequencing the genomes of 1000 actinobacteria strains.</title>
        <authorList>
            <person name="Klenk H.-P."/>
        </authorList>
    </citation>
    <scope>NUCLEOTIDE SEQUENCE [LARGE SCALE GENOMIC DNA]</scope>
    <source>
        <strain evidence="4 5">DSM 103495</strain>
    </source>
</reference>